<sequence length="75" mass="8490">MESLDRRTLRQMVQHHLVHRPPHQEALGRRHPRPRHRRPALVRRSMASAEVKIGLGLPLARKGRASTPIPGTASV</sequence>
<accession>G4TZJ9</accession>
<dbReference type="HOGENOM" id="CLU_2671970_0_0_1"/>
<feature type="compositionally biased region" description="Basic residues" evidence="1">
    <location>
        <begin position="29"/>
        <end position="38"/>
    </location>
</feature>
<evidence type="ECO:0000313" key="3">
    <source>
        <dbReference type="Proteomes" id="UP000007148"/>
    </source>
</evidence>
<keyword evidence="3" id="KW-1185">Reference proteome</keyword>
<evidence type="ECO:0000256" key="1">
    <source>
        <dbReference type="SAM" id="MobiDB-lite"/>
    </source>
</evidence>
<evidence type="ECO:0000313" key="2">
    <source>
        <dbReference type="EMBL" id="CCA76742.1"/>
    </source>
</evidence>
<dbReference type="InParanoid" id="G4TZJ9"/>
<organism evidence="2 3">
    <name type="scientific">Serendipita indica (strain DSM 11827)</name>
    <name type="common">Root endophyte fungus</name>
    <name type="synonym">Piriformospora indica</name>
    <dbReference type="NCBI Taxonomy" id="1109443"/>
    <lineage>
        <taxon>Eukaryota</taxon>
        <taxon>Fungi</taxon>
        <taxon>Dikarya</taxon>
        <taxon>Basidiomycota</taxon>
        <taxon>Agaricomycotina</taxon>
        <taxon>Agaricomycetes</taxon>
        <taxon>Sebacinales</taxon>
        <taxon>Serendipitaceae</taxon>
        <taxon>Serendipita</taxon>
    </lineage>
</organism>
<proteinExistence type="predicted"/>
<dbReference type="Proteomes" id="UP000007148">
    <property type="component" value="Unassembled WGS sequence"/>
</dbReference>
<reference evidence="2 3" key="1">
    <citation type="journal article" date="2011" name="PLoS Pathog.">
        <title>Endophytic Life Strategies Decoded by Genome and Transcriptome Analyses of the Mutualistic Root Symbiont Piriformospora indica.</title>
        <authorList>
            <person name="Zuccaro A."/>
            <person name="Lahrmann U."/>
            <person name="Guldener U."/>
            <person name="Langen G."/>
            <person name="Pfiffi S."/>
            <person name="Biedenkopf D."/>
            <person name="Wong P."/>
            <person name="Samans B."/>
            <person name="Grimm C."/>
            <person name="Basiewicz M."/>
            <person name="Murat C."/>
            <person name="Martin F."/>
            <person name="Kogel K.H."/>
        </authorList>
    </citation>
    <scope>NUCLEOTIDE SEQUENCE [LARGE SCALE GENOMIC DNA]</scope>
    <source>
        <strain evidence="2 3">DSM 11827</strain>
    </source>
</reference>
<feature type="region of interest" description="Disordered" evidence="1">
    <location>
        <begin position="14"/>
        <end position="38"/>
    </location>
</feature>
<dbReference type="EMBL" id="CAFZ01000963">
    <property type="protein sequence ID" value="CCA76742.1"/>
    <property type="molecule type" value="Genomic_DNA"/>
</dbReference>
<name>G4TZJ9_SERID</name>
<dbReference type="AlphaFoldDB" id="G4TZJ9"/>
<protein>
    <submittedName>
        <fullName evidence="2">Uncharacterized protein</fullName>
    </submittedName>
</protein>
<gene>
    <name evidence="2" type="ORF">PIIN_10730</name>
</gene>
<comment type="caution">
    <text evidence="2">The sequence shown here is derived from an EMBL/GenBank/DDBJ whole genome shotgun (WGS) entry which is preliminary data.</text>
</comment>